<dbReference type="OrthoDB" id="465874at2"/>
<keyword evidence="7 8" id="KW-0472">Membrane</keyword>
<comment type="caution">
    <text evidence="10">The sequence shown here is derived from an EMBL/GenBank/DDBJ whole genome shotgun (WGS) entry which is preliminary data.</text>
</comment>
<evidence type="ECO:0000256" key="8">
    <source>
        <dbReference type="SAM" id="Phobius"/>
    </source>
</evidence>
<evidence type="ECO:0000256" key="3">
    <source>
        <dbReference type="ARBA" id="ARBA00022670"/>
    </source>
</evidence>
<keyword evidence="3 10" id="KW-0645">Protease</keyword>
<evidence type="ECO:0000256" key="5">
    <source>
        <dbReference type="ARBA" id="ARBA00022801"/>
    </source>
</evidence>
<dbReference type="Gene3D" id="1.20.1540.10">
    <property type="entry name" value="Rhomboid-like"/>
    <property type="match status" value="1"/>
</dbReference>
<comment type="similarity">
    <text evidence="2">Belongs to the peptidase S54 family.</text>
</comment>
<dbReference type="GO" id="GO:0004252">
    <property type="term" value="F:serine-type endopeptidase activity"/>
    <property type="evidence" value="ECO:0007669"/>
    <property type="project" value="InterPro"/>
</dbReference>
<evidence type="ECO:0000256" key="4">
    <source>
        <dbReference type="ARBA" id="ARBA00022692"/>
    </source>
</evidence>
<proteinExistence type="inferred from homology"/>
<feature type="transmembrane region" description="Helical" evidence="8">
    <location>
        <begin position="67"/>
        <end position="85"/>
    </location>
</feature>
<keyword evidence="11" id="KW-1185">Reference proteome</keyword>
<feature type="transmembrane region" description="Helical" evidence="8">
    <location>
        <begin position="12"/>
        <end position="30"/>
    </location>
</feature>
<sequence>MEKKQGFGFSNKVLVVPMVLVITIWSVFWMELALGVDLAWWGVKPRTFSGLKGVLTSPFVHGSLEHLYNNSLPLIVLSAALVFFYRPIWHKVLFWGWLGSGMLTWVIGRDSFHIGASGVIYMLVSFIFFKGIRQGNFRLVALSLMVVFLYGSMFWYMFPIEEGISWEGHLAGFITGFVLSRWLDVQVDEPKKFAWEKEDYQEEEDPFMRQFDENGNFFEIPKPETEEVEFRYVYKPEEE</sequence>
<dbReference type="SUPFAM" id="SSF144091">
    <property type="entry name" value="Rhomboid-like"/>
    <property type="match status" value="1"/>
</dbReference>
<evidence type="ECO:0000313" key="11">
    <source>
        <dbReference type="Proteomes" id="UP000219559"/>
    </source>
</evidence>
<name>A0A2A4G9V0_9FLAO</name>
<dbReference type="PANTHER" id="PTHR43066:SF1">
    <property type="entry name" value="RHOMBOID PROTEIN 2"/>
    <property type="match status" value="1"/>
</dbReference>
<evidence type="ECO:0000313" key="10">
    <source>
        <dbReference type="EMBL" id="PCE64545.1"/>
    </source>
</evidence>
<reference evidence="10 11" key="1">
    <citation type="submission" date="2017-04" db="EMBL/GenBank/DDBJ databases">
        <title>A new member of the family Flavobacteriaceae isolated from ascidians.</title>
        <authorList>
            <person name="Chen L."/>
        </authorList>
    </citation>
    <scope>NUCLEOTIDE SEQUENCE [LARGE SCALE GENOMIC DNA]</scope>
    <source>
        <strain evidence="10 11">HQA918</strain>
    </source>
</reference>
<dbReference type="GO" id="GO:0016020">
    <property type="term" value="C:membrane"/>
    <property type="evidence" value="ECO:0007669"/>
    <property type="project" value="UniProtKB-SubCell"/>
</dbReference>
<dbReference type="PANTHER" id="PTHR43066">
    <property type="entry name" value="RHOMBOID-RELATED PROTEIN"/>
    <property type="match status" value="1"/>
</dbReference>
<feature type="transmembrane region" description="Helical" evidence="8">
    <location>
        <begin position="114"/>
        <end position="132"/>
    </location>
</feature>
<evidence type="ECO:0000256" key="2">
    <source>
        <dbReference type="ARBA" id="ARBA00009045"/>
    </source>
</evidence>
<dbReference type="InterPro" id="IPR035952">
    <property type="entry name" value="Rhomboid-like_sf"/>
</dbReference>
<dbReference type="InterPro" id="IPR022764">
    <property type="entry name" value="Peptidase_S54_rhomboid_dom"/>
</dbReference>
<evidence type="ECO:0000256" key="7">
    <source>
        <dbReference type="ARBA" id="ARBA00023136"/>
    </source>
</evidence>
<protein>
    <submittedName>
        <fullName evidence="10">Rhomboid family intramembrane serine protease</fullName>
    </submittedName>
</protein>
<comment type="subcellular location">
    <subcellularLocation>
        <location evidence="1">Membrane</location>
        <topology evidence="1">Multi-pass membrane protein</topology>
    </subcellularLocation>
</comment>
<dbReference type="AlphaFoldDB" id="A0A2A4G9V0"/>
<organism evidence="10 11">
    <name type="scientific">Sediminicola luteus</name>
    <dbReference type="NCBI Taxonomy" id="319238"/>
    <lineage>
        <taxon>Bacteria</taxon>
        <taxon>Pseudomonadati</taxon>
        <taxon>Bacteroidota</taxon>
        <taxon>Flavobacteriia</taxon>
        <taxon>Flavobacteriales</taxon>
        <taxon>Flavobacteriaceae</taxon>
        <taxon>Sediminicola</taxon>
    </lineage>
</organism>
<evidence type="ECO:0000256" key="1">
    <source>
        <dbReference type="ARBA" id="ARBA00004141"/>
    </source>
</evidence>
<feature type="transmembrane region" description="Helical" evidence="8">
    <location>
        <begin position="92"/>
        <end position="108"/>
    </location>
</feature>
<dbReference type="Pfam" id="PF01694">
    <property type="entry name" value="Rhomboid"/>
    <property type="match status" value="1"/>
</dbReference>
<evidence type="ECO:0000259" key="9">
    <source>
        <dbReference type="Pfam" id="PF01694"/>
    </source>
</evidence>
<accession>A0A2A4G9V0</accession>
<dbReference type="RefSeq" id="WP_097440660.1">
    <property type="nucleotide sequence ID" value="NZ_KZ300476.1"/>
</dbReference>
<gene>
    <name evidence="10" type="ORF">B7P33_09690</name>
</gene>
<keyword evidence="6 8" id="KW-1133">Transmembrane helix</keyword>
<keyword evidence="4 8" id="KW-0812">Transmembrane</keyword>
<dbReference type="GO" id="GO:0006508">
    <property type="term" value="P:proteolysis"/>
    <property type="evidence" value="ECO:0007669"/>
    <property type="project" value="UniProtKB-KW"/>
</dbReference>
<feature type="domain" description="Peptidase S54 rhomboid" evidence="9">
    <location>
        <begin position="54"/>
        <end position="180"/>
    </location>
</feature>
<dbReference type="Proteomes" id="UP000219559">
    <property type="component" value="Unassembled WGS sequence"/>
</dbReference>
<keyword evidence="5" id="KW-0378">Hydrolase</keyword>
<feature type="transmembrane region" description="Helical" evidence="8">
    <location>
        <begin position="139"/>
        <end position="158"/>
    </location>
</feature>
<dbReference type="EMBL" id="NBWU01000003">
    <property type="protein sequence ID" value="PCE64545.1"/>
    <property type="molecule type" value="Genomic_DNA"/>
</dbReference>
<evidence type="ECO:0000256" key="6">
    <source>
        <dbReference type="ARBA" id="ARBA00022989"/>
    </source>
</evidence>